<accession>A0ABW4YK80</accession>
<protein>
    <submittedName>
        <fullName evidence="1">Spore gernimation protein GerPD</fullName>
    </submittedName>
</protein>
<evidence type="ECO:0000313" key="2">
    <source>
        <dbReference type="Proteomes" id="UP001597362"/>
    </source>
</evidence>
<gene>
    <name evidence="1" type="ORF">ACFSJH_10190</name>
</gene>
<name>A0ABW4YK80_9BACL</name>
<organism evidence="1 2">
    <name type="scientific">Paenibacillus yanchengensis</name>
    <dbReference type="NCBI Taxonomy" id="2035833"/>
    <lineage>
        <taxon>Bacteria</taxon>
        <taxon>Bacillati</taxon>
        <taxon>Bacillota</taxon>
        <taxon>Bacilli</taxon>
        <taxon>Bacillales</taxon>
        <taxon>Paenibacillaceae</taxon>
        <taxon>Paenibacillus</taxon>
    </lineage>
</organism>
<comment type="caution">
    <text evidence="1">The sequence shown here is derived from an EMBL/GenBank/DDBJ whole genome shotgun (WGS) entry which is preliminary data.</text>
</comment>
<dbReference type="RefSeq" id="WP_377771908.1">
    <property type="nucleotide sequence ID" value="NZ_JBHUHO010000029.1"/>
</dbReference>
<evidence type="ECO:0000313" key="1">
    <source>
        <dbReference type="EMBL" id="MFD2116093.1"/>
    </source>
</evidence>
<keyword evidence="2" id="KW-1185">Reference proteome</keyword>
<sequence length="74" mass="8370">MQHFYVTNDQLSVGRVDLFGISSSSLFQIGDTEQINLYAMFDTPPESVIVKPLAPLPPIRDSHFTTESEEFHVE</sequence>
<dbReference type="Proteomes" id="UP001597362">
    <property type="component" value="Unassembled WGS sequence"/>
</dbReference>
<reference evidence="2" key="1">
    <citation type="journal article" date="2019" name="Int. J. Syst. Evol. Microbiol.">
        <title>The Global Catalogue of Microorganisms (GCM) 10K type strain sequencing project: providing services to taxonomists for standard genome sequencing and annotation.</title>
        <authorList>
            <consortium name="The Broad Institute Genomics Platform"/>
            <consortium name="The Broad Institute Genome Sequencing Center for Infectious Disease"/>
            <person name="Wu L."/>
            <person name="Ma J."/>
        </authorList>
    </citation>
    <scope>NUCLEOTIDE SEQUENCE [LARGE SCALE GENOMIC DNA]</scope>
    <source>
        <strain evidence="2">GH52</strain>
    </source>
</reference>
<dbReference type="EMBL" id="JBHUHO010000029">
    <property type="protein sequence ID" value="MFD2116093.1"/>
    <property type="molecule type" value="Genomic_DNA"/>
</dbReference>
<proteinExistence type="predicted"/>